<reference evidence="1" key="1">
    <citation type="submission" date="2019-06" db="EMBL/GenBank/DDBJ databases">
        <title>Mycoplasma neophronis type strain whole genome sequence.</title>
        <authorList>
            <person name="Spergser J."/>
        </authorList>
    </citation>
    <scope>NUCLEOTIDE SEQUENCE [LARGE SCALE GENOMIC DNA]</scope>
    <source>
        <strain evidence="1">DSM 24097</strain>
    </source>
</reference>
<accession>A0ABY2Z021</accession>
<dbReference type="EMBL" id="VHHP01000044">
    <property type="protein sequence ID" value="TPR52666.1"/>
    <property type="molecule type" value="Genomic_DNA"/>
</dbReference>
<protein>
    <submittedName>
        <fullName evidence="1">Uncharacterized protein</fullName>
    </submittedName>
</protein>
<evidence type="ECO:0000313" key="1">
    <source>
        <dbReference type="EMBL" id="TPR52666.1"/>
    </source>
</evidence>
<feature type="non-terminal residue" evidence="1">
    <location>
        <position position="91"/>
    </location>
</feature>
<evidence type="ECO:0000313" key="2">
    <source>
        <dbReference type="Proteomes" id="UP000316851"/>
    </source>
</evidence>
<gene>
    <name evidence="1" type="ORF">FJR74_03240</name>
</gene>
<dbReference type="Proteomes" id="UP000316851">
    <property type="component" value="Unassembled WGS sequence"/>
</dbReference>
<sequence length="91" mass="9321">MIIGWSAITGIIGWPALVMLFAGPRVGEPGKPVRLPIPWRDVGGYRPTGRSIAACRRGEPRGLHEFAAAEPAEATAATGAAGGTCGDGPRA</sequence>
<proteinExistence type="predicted"/>
<keyword evidence="2" id="KW-1185">Reference proteome</keyword>
<comment type="caution">
    <text evidence="1">The sequence shown here is derived from an EMBL/GenBank/DDBJ whole genome shotgun (WGS) entry which is preliminary data.</text>
</comment>
<name>A0ABY2Z021_9BACT</name>
<organism evidence="1 2">
    <name type="scientific">Metamycoplasma neophronis</name>
    <dbReference type="NCBI Taxonomy" id="872983"/>
    <lineage>
        <taxon>Bacteria</taxon>
        <taxon>Bacillati</taxon>
        <taxon>Mycoplasmatota</taxon>
        <taxon>Mycoplasmoidales</taxon>
        <taxon>Metamycoplasmataceae</taxon>
        <taxon>Metamycoplasma</taxon>
    </lineage>
</organism>